<dbReference type="InterPro" id="IPR029063">
    <property type="entry name" value="SAM-dependent_MTases_sf"/>
</dbReference>
<keyword evidence="2" id="KW-0489">Methyltransferase</keyword>
<proteinExistence type="predicted"/>
<keyword evidence="2" id="KW-0808">Transferase</keyword>
<dbReference type="RefSeq" id="WP_245963378.1">
    <property type="nucleotide sequence ID" value="NZ_RBXT01000001.1"/>
</dbReference>
<feature type="region of interest" description="Disordered" evidence="1">
    <location>
        <begin position="1"/>
        <end position="20"/>
    </location>
</feature>
<dbReference type="GO" id="GO:0032259">
    <property type="term" value="P:methylation"/>
    <property type="evidence" value="ECO:0007669"/>
    <property type="project" value="UniProtKB-KW"/>
</dbReference>
<organism evidence="2 3">
    <name type="scientific">Terracoccus luteus</name>
    <dbReference type="NCBI Taxonomy" id="53356"/>
    <lineage>
        <taxon>Bacteria</taxon>
        <taxon>Bacillati</taxon>
        <taxon>Actinomycetota</taxon>
        <taxon>Actinomycetes</taxon>
        <taxon>Micrococcales</taxon>
        <taxon>Intrasporangiaceae</taxon>
        <taxon>Terracoccus</taxon>
    </lineage>
</organism>
<protein>
    <submittedName>
        <fullName evidence="2">Ubiquinone/menaquinone biosynthesis C-methylase UbiE</fullName>
    </submittedName>
</protein>
<dbReference type="Proteomes" id="UP000278440">
    <property type="component" value="Unassembled WGS sequence"/>
</dbReference>
<dbReference type="Pfam" id="PF01209">
    <property type="entry name" value="Ubie_methyltran"/>
    <property type="match status" value="1"/>
</dbReference>
<dbReference type="CDD" id="cd02440">
    <property type="entry name" value="AdoMet_MTases"/>
    <property type="match status" value="1"/>
</dbReference>
<evidence type="ECO:0000313" key="2">
    <source>
        <dbReference type="EMBL" id="RKT76859.1"/>
    </source>
</evidence>
<comment type="caution">
    <text evidence="2">The sequence shown here is derived from an EMBL/GenBank/DDBJ whole genome shotgun (WGS) entry which is preliminary data.</text>
</comment>
<dbReference type="Gene3D" id="3.40.50.150">
    <property type="entry name" value="Vaccinia Virus protein VP39"/>
    <property type="match status" value="1"/>
</dbReference>
<sequence length="273" mass="29643">MTTSERAGQLPVQSMPPVQSVARGEVPEAFDEVADRYDLMVAFNPGYHAHLRRSADTLVEGLPPLSSVPGEIGHTVTVVDLGCGSGASTRAVVAALEAAGRRYRLVGVDGSAGMLREARSKSWPDEVSFAQGRAERLGDVAALADVADGGIDAVFAAYLVRNVTERDALLTSLRGVLRPGGALVVHEYSVAGNRRATAIWTAVCWSVVVPLGYLTSRRTRLYRYLWQSVLEMDSVQQLMGRLRDAGFEDVRSRSTRGWQRGIIHTFHGRRPLA</sequence>
<dbReference type="PANTHER" id="PTHR43591">
    <property type="entry name" value="METHYLTRANSFERASE"/>
    <property type="match status" value="1"/>
</dbReference>
<evidence type="ECO:0000313" key="3">
    <source>
        <dbReference type="Proteomes" id="UP000278440"/>
    </source>
</evidence>
<dbReference type="PANTHER" id="PTHR43591:SF24">
    <property type="entry name" value="2-METHOXY-6-POLYPRENYL-1,4-BENZOQUINOL METHYLASE, MITOCHONDRIAL"/>
    <property type="match status" value="1"/>
</dbReference>
<evidence type="ECO:0000256" key="1">
    <source>
        <dbReference type="SAM" id="MobiDB-lite"/>
    </source>
</evidence>
<name>A0A495XTD6_9MICO</name>
<keyword evidence="2" id="KW-0830">Ubiquinone</keyword>
<dbReference type="GO" id="GO:0008168">
    <property type="term" value="F:methyltransferase activity"/>
    <property type="evidence" value="ECO:0007669"/>
    <property type="project" value="UniProtKB-KW"/>
</dbReference>
<dbReference type="SUPFAM" id="SSF53335">
    <property type="entry name" value="S-adenosyl-L-methionine-dependent methyltransferases"/>
    <property type="match status" value="1"/>
</dbReference>
<accession>A0A495XTD6</accession>
<dbReference type="AlphaFoldDB" id="A0A495XTD6"/>
<reference evidence="2 3" key="1">
    <citation type="submission" date="2018-10" db="EMBL/GenBank/DDBJ databases">
        <title>Sequencing the genomes of 1000 actinobacteria strains.</title>
        <authorList>
            <person name="Klenk H.-P."/>
        </authorList>
    </citation>
    <scope>NUCLEOTIDE SEQUENCE [LARGE SCALE GENOMIC DNA]</scope>
    <source>
        <strain evidence="2 3">DSM 44267</strain>
    </source>
</reference>
<dbReference type="EMBL" id="RBXT01000001">
    <property type="protein sequence ID" value="RKT76859.1"/>
    <property type="molecule type" value="Genomic_DNA"/>
</dbReference>
<gene>
    <name evidence="2" type="ORF">DFJ68_0261</name>
</gene>
<keyword evidence="3" id="KW-1185">Reference proteome</keyword>